<dbReference type="EMBL" id="JAZHXI010000002">
    <property type="protein sequence ID" value="KAL2074428.1"/>
    <property type="molecule type" value="Genomic_DNA"/>
</dbReference>
<evidence type="ECO:0000256" key="1">
    <source>
        <dbReference type="ARBA" id="ARBA00008931"/>
    </source>
</evidence>
<dbReference type="InterPro" id="IPR001197">
    <property type="entry name" value="Ribosomal_uL16_euk_arch"/>
</dbReference>
<organism evidence="4 5">
    <name type="scientific">Oculimacula yallundae</name>
    <dbReference type="NCBI Taxonomy" id="86028"/>
    <lineage>
        <taxon>Eukaryota</taxon>
        <taxon>Fungi</taxon>
        <taxon>Dikarya</taxon>
        <taxon>Ascomycota</taxon>
        <taxon>Pezizomycotina</taxon>
        <taxon>Leotiomycetes</taxon>
        <taxon>Helotiales</taxon>
        <taxon>Ploettnerulaceae</taxon>
        <taxon>Oculimacula</taxon>
    </lineage>
</organism>
<protein>
    <submittedName>
        <fullName evidence="4">Uncharacterized protein</fullName>
    </submittedName>
</protein>
<evidence type="ECO:0000313" key="4">
    <source>
        <dbReference type="EMBL" id="KAL2074428.1"/>
    </source>
</evidence>
<proteinExistence type="inferred from homology"/>
<gene>
    <name evidence="4" type="ORF">VTL71DRAFT_8206</name>
</gene>
<reference evidence="4 5" key="1">
    <citation type="journal article" date="2024" name="Commun. Biol.">
        <title>Comparative genomic analysis of thermophilic fungi reveals convergent evolutionary adaptations and gene losses.</title>
        <authorList>
            <person name="Steindorff A.S."/>
            <person name="Aguilar-Pontes M.V."/>
            <person name="Robinson A.J."/>
            <person name="Andreopoulos B."/>
            <person name="LaButti K."/>
            <person name="Kuo A."/>
            <person name="Mondo S."/>
            <person name="Riley R."/>
            <person name="Otillar R."/>
            <person name="Haridas S."/>
            <person name="Lipzen A."/>
            <person name="Grimwood J."/>
            <person name="Schmutz J."/>
            <person name="Clum A."/>
            <person name="Reid I.D."/>
            <person name="Moisan M.C."/>
            <person name="Butler G."/>
            <person name="Nguyen T.T.M."/>
            <person name="Dewar K."/>
            <person name="Conant G."/>
            <person name="Drula E."/>
            <person name="Henrissat B."/>
            <person name="Hansel C."/>
            <person name="Singer S."/>
            <person name="Hutchinson M.I."/>
            <person name="de Vries R.P."/>
            <person name="Natvig D.O."/>
            <person name="Powell A.J."/>
            <person name="Tsang A."/>
            <person name="Grigoriev I.V."/>
        </authorList>
    </citation>
    <scope>NUCLEOTIDE SEQUENCE [LARGE SCALE GENOMIC DNA]</scope>
    <source>
        <strain evidence="4 5">CBS 494.80</strain>
    </source>
</reference>
<dbReference type="InterPro" id="IPR036920">
    <property type="entry name" value="Ribosomal_uL16_sf"/>
</dbReference>
<evidence type="ECO:0000313" key="5">
    <source>
        <dbReference type="Proteomes" id="UP001595075"/>
    </source>
</evidence>
<dbReference type="SUPFAM" id="SSF54686">
    <property type="entry name" value="Ribosomal protein L16p/L10e"/>
    <property type="match status" value="1"/>
</dbReference>
<keyword evidence="2" id="KW-0689">Ribosomal protein</keyword>
<evidence type="ECO:0000256" key="3">
    <source>
        <dbReference type="ARBA" id="ARBA00023274"/>
    </source>
</evidence>
<comment type="caution">
    <text evidence="4">The sequence shown here is derived from an EMBL/GenBank/DDBJ whole genome shotgun (WGS) entry which is preliminary data.</text>
</comment>
<evidence type="ECO:0000256" key="2">
    <source>
        <dbReference type="ARBA" id="ARBA00022980"/>
    </source>
</evidence>
<dbReference type="Pfam" id="PF00252">
    <property type="entry name" value="Ribosomal_L16"/>
    <property type="match status" value="1"/>
</dbReference>
<name>A0ABR4CX77_9HELO</name>
<keyword evidence="5" id="KW-1185">Reference proteome</keyword>
<dbReference type="InterPro" id="IPR047873">
    <property type="entry name" value="Ribosomal_uL16"/>
</dbReference>
<dbReference type="Gene3D" id="3.90.1170.10">
    <property type="entry name" value="Ribosomal protein L10e/L16"/>
    <property type="match status" value="1"/>
</dbReference>
<keyword evidence="3" id="KW-0687">Ribonucleoprotein</keyword>
<sequence length="131" mass="14784">MPLSNTLPAQFQGDLAYATGAIQPFPEARFVRDVADPKIRIFDHGQKRANKPLEYVQTTGKSYFYLRVRAYPFHDVRISKMLAVTGADRLQIGMRGVWGKPVGIIARVHTRQIMISVQELRLRGGRKSSAD</sequence>
<comment type="similarity">
    <text evidence="1">Belongs to the universal ribosomal protein uL16 family.</text>
</comment>
<dbReference type="Proteomes" id="UP001595075">
    <property type="component" value="Unassembled WGS sequence"/>
</dbReference>
<accession>A0ABR4CX77</accession>
<dbReference type="PANTHER" id="PTHR11726">
    <property type="entry name" value="60S RIBOSOMAL PROTEIN L10"/>
    <property type="match status" value="1"/>
</dbReference>